<dbReference type="PANTHER" id="PTHR30266:SF2">
    <property type="entry name" value="LARGE-CONDUCTANCE MECHANOSENSITIVE CHANNEL"/>
    <property type="match status" value="1"/>
</dbReference>
<evidence type="ECO:0000313" key="12">
    <source>
        <dbReference type="Proteomes" id="UP000192934"/>
    </source>
</evidence>
<proteinExistence type="inferred from homology"/>
<organism evidence="11 12">
    <name type="scientific">Allosphingosinicella indica</name>
    <dbReference type="NCBI Taxonomy" id="941907"/>
    <lineage>
        <taxon>Bacteria</taxon>
        <taxon>Pseudomonadati</taxon>
        <taxon>Pseudomonadota</taxon>
        <taxon>Alphaproteobacteria</taxon>
        <taxon>Sphingomonadales</taxon>
        <taxon>Sphingomonadaceae</taxon>
        <taxon>Allosphingosinicella</taxon>
    </lineage>
</organism>
<comment type="function">
    <text evidence="10">Channel that opens in response to stretch forces in the membrane lipid bilayer. May participate in the regulation of osmotic pressure changes within the cell.</text>
</comment>
<dbReference type="SUPFAM" id="SSF81330">
    <property type="entry name" value="Gated mechanosensitive channel"/>
    <property type="match status" value="1"/>
</dbReference>
<keyword evidence="9 10" id="KW-0407">Ion channel</keyword>
<evidence type="ECO:0000256" key="6">
    <source>
        <dbReference type="ARBA" id="ARBA00022989"/>
    </source>
</evidence>
<keyword evidence="5 10" id="KW-0812">Transmembrane</keyword>
<keyword evidence="12" id="KW-1185">Reference proteome</keyword>
<comment type="subunit">
    <text evidence="10">Homopentamer.</text>
</comment>
<name>A0A1X7GED7_9SPHN</name>
<comment type="subcellular location">
    <subcellularLocation>
        <location evidence="10">Cell inner membrane</location>
        <topology evidence="10">Multi-pass membrane protein</topology>
    </subcellularLocation>
    <subcellularLocation>
        <location evidence="1">Cell membrane</location>
        <topology evidence="1">Multi-pass membrane protein</topology>
    </subcellularLocation>
</comment>
<dbReference type="PANTHER" id="PTHR30266">
    <property type="entry name" value="MECHANOSENSITIVE CHANNEL MSCL"/>
    <property type="match status" value="1"/>
</dbReference>
<gene>
    <name evidence="10" type="primary">mscL</name>
    <name evidence="11" type="ORF">SAMN06295910_1629</name>
</gene>
<keyword evidence="7 10" id="KW-0406">Ion transport</keyword>
<evidence type="ECO:0000256" key="2">
    <source>
        <dbReference type="ARBA" id="ARBA00007254"/>
    </source>
</evidence>
<dbReference type="InterPro" id="IPR037673">
    <property type="entry name" value="MSC/AndL"/>
</dbReference>
<reference evidence="12" key="1">
    <citation type="submission" date="2017-04" db="EMBL/GenBank/DDBJ databases">
        <authorList>
            <person name="Varghese N."/>
            <person name="Submissions S."/>
        </authorList>
    </citation>
    <scope>NUCLEOTIDE SEQUENCE [LARGE SCALE GENOMIC DNA]</scope>
    <source>
        <strain evidence="12">Dd16</strain>
    </source>
</reference>
<dbReference type="AlphaFoldDB" id="A0A1X7GED7"/>
<sequence>MIQEFKAFIARGNVLDLAVAVIIGAAFGKIVTSLTDDIIMPVIGWLAGDLDFSGYFVRLGSIPEGYTGSTTSYAALKAAGVPLLGYGQFVTVAVNFLIVAFIIFLLVRVANRIVAKKEEAPAADPAEIVLLREIRDELKARREV</sequence>
<dbReference type="PROSITE" id="PS01327">
    <property type="entry name" value="MSCL"/>
    <property type="match status" value="1"/>
</dbReference>
<comment type="similarity">
    <text evidence="2 10">Belongs to the MscL family.</text>
</comment>
<evidence type="ECO:0000256" key="9">
    <source>
        <dbReference type="ARBA" id="ARBA00023303"/>
    </source>
</evidence>
<evidence type="ECO:0000256" key="4">
    <source>
        <dbReference type="ARBA" id="ARBA00022475"/>
    </source>
</evidence>
<keyword evidence="3 10" id="KW-0813">Transport</keyword>
<dbReference type="Pfam" id="PF01741">
    <property type="entry name" value="MscL"/>
    <property type="match status" value="1"/>
</dbReference>
<dbReference type="GO" id="GO:0005886">
    <property type="term" value="C:plasma membrane"/>
    <property type="evidence" value="ECO:0007669"/>
    <property type="project" value="UniProtKB-SubCell"/>
</dbReference>
<evidence type="ECO:0000256" key="8">
    <source>
        <dbReference type="ARBA" id="ARBA00023136"/>
    </source>
</evidence>
<dbReference type="InterPro" id="IPR036019">
    <property type="entry name" value="MscL_channel"/>
</dbReference>
<dbReference type="Proteomes" id="UP000192934">
    <property type="component" value="Chromosome I"/>
</dbReference>
<dbReference type="HAMAP" id="MF_00115">
    <property type="entry name" value="MscL"/>
    <property type="match status" value="1"/>
</dbReference>
<feature type="transmembrane region" description="Helical" evidence="10">
    <location>
        <begin position="86"/>
        <end position="107"/>
    </location>
</feature>
<dbReference type="InterPro" id="IPR019823">
    <property type="entry name" value="Mechanosensitive_channel_CS"/>
</dbReference>
<evidence type="ECO:0000256" key="10">
    <source>
        <dbReference type="HAMAP-Rule" id="MF_00115"/>
    </source>
</evidence>
<dbReference type="NCBIfam" id="TIGR00220">
    <property type="entry name" value="mscL"/>
    <property type="match status" value="1"/>
</dbReference>
<keyword evidence="8 10" id="KW-0472">Membrane</keyword>
<protein>
    <recommendedName>
        <fullName evidence="10">Large-conductance mechanosensitive channel</fullName>
    </recommendedName>
</protein>
<evidence type="ECO:0000256" key="5">
    <source>
        <dbReference type="ARBA" id="ARBA00022692"/>
    </source>
</evidence>
<dbReference type="NCBIfam" id="NF010557">
    <property type="entry name" value="PRK13952.1"/>
    <property type="match status" value="1"/>
</dbReference>
<dbReference type="EMBL" id="LT840185">
    <property type="protein sequence ID" value="SMF68462.1"/>
    <property type="molecule type" value="Genomic_DNA"/>
</dbReference>
<evidence type="ECO:0000256" key="3">
    <source>
        <dbReference type="ARBA" id="ARBA00022448"/>
    </source>
</evidence>
<dbReference type="PRINTS" id="PR01264">
    <property type="entry name" value="MECHCHANNEL"/>
</dbReference>
<evidence type="ECO:0000256" key="1">
    <source>
        <dbReference type="ARBA" id="ARBA00004651"/>
    </source>
</evidence>
<dbReference type="RefSeq" id="WP_085218317.1">
    <property type="nucleotide sequence ID" value="NZ_LT840185.1"/>
</dbReference>
<evidence type="ECO:0000256" key="7">
    <source>
        <dbReference type="ARBA" id="ARBA00023065"/>
    </source>
</evidence>
<dbReference type="GO" id="GO:0008381">
    <property type="term" value="F:mechanosensitive monoatomic ion channel activity"/>
    <property type="evidence" value="ECO:0007669"/>
    <property type="project" value="UniProtKB-UniRule"/>
</dbReference>
<keyword evidence="10" id="KW-0997">Cell inner membrane</keyword>
<accession>A0A1X7GED7</accession>
<dbReference type="InterPro" id="IPR001185">
    <property type="entry name" value="MS_channel"/>
</dbReference>
<feature type="transmembrane region" description="Helical" evidence="10">
    <location>
        <begin position="12"/>
        <end position="31"/>
    </location>
</feature>
<keyword evidence="4 10" id="KW-1003">Cell membrane</keyword>
<dbReference type="Gene3D" id="1.10.1200.120">
    <property type="entry name" value="Large-conductance mechanosensitive channel, MscL, domain 1"/>
    <property type="match status" value="1"/>
</dbReference>
<evidence type="ECO:0000313" key="11">
    <source>
        <dbReference type="EMBL" id="SMF68462.1"/>
    </source>
</evidence>
<dbReference type="STRING" id="941907.SAMN06295910_1629"/>
<keyword evidence="6 10" id="KW-1133">Transmembrane helix</keyword>
<dbReference type="OrthoDB" id="9810350at2"/>